<sequence>MEALGSSAGWSRETTVGLADAASRAVAWLLLAAYFGFGRRREGRFPAPLRLWWAA</sequence>
<keyword evidence="1" id="KW-0472">Membrane</keyword>
<dbReference type="AlphaFoldDB" id="B6SQ66"/>
<proteinExistence type="evidence at transcript level"/>
<evidence type="ECO:0000313" key="2">
    <source>
        <dbReference type="EMBL" id="ACG26999.1"/>
    </source>
</evidence>
<reference evidence="2" key="1">
    <citation type="journal article" date="2009" name="Plant Mol. Biol.">
        <title>Insights into corn genes derived from large-scale cDNA sequencing.</title>
        <authorList>
            <person name="Alexandrov N.N."/>
            <person name="Brover V.V."/>
            <person name="Freidin S."/>
            <person name="Troukhan M.E."/>
            <person name="Tatarinova T.V."/>
            <person name="Zhang H."/>
            <person name="Swaller T.J."/>
            <person name="Lu Y.P."/>
            <person name="Bouck J."/>
            <person name="Flavell R.B."/>
            <person name="Feldmann K.A."/>
        </authorList>
    </citation>
    <scope>NUCLEOTIDE SEQUENCE</scope>
</reference>
<keyword evidence="1" id="KW-1133">Transmembrane helix</keyword>
<keyword evidence="1" id="KW-0812">Transmembrane</keyword>
<name>B6SQ66_MAIZE</name>
<accession>B6SQ66</accession>
<organism evidence="2">
    <name type="scientific">Zea mays</name>
    <name type="common">Maize</name>
    <dbReference type="NCBI Taxonomy" id="4577"/>
    <lineage>
        <taxon>Eukaryota</taxon>
        <taxon>Viridiplantae</taxon>
        <taxon>Streptophyta</taxon>
        <taxon>Embryophyta</taxon>
        <taxon>Tracheophyta</taxon>
        <taxon>Spermatophyta</taxon>
        <taxon>Magnoliopsida</taxon>
        <taxon>Liliopsida</taxon>
        <taxon>Poales</taxon>
        <taxon>Poaceae</taxon>
        <taxon>PACMAD clade</taxon>
        <taxon>Panicoideae</taxon>
        <taxon>Andropogonodae</taxon>
        <taxon>Andropogoneae</taxon>
        <taxon>Tripsacinae</taxon>
        <taxon>Zea</taxon>
    </lineage>
</organism>
<evidence type="ECO:0000256" key="1">
    <source>
        <dbReference type="SAM" id="Phobius"/>
    </source>
</evidence>
<protein>
    <submittedName>
        <fullName evidence="2">Uncharacterized protein</fullName>
    </submittedName>
</protein>
<dbReference type="EMBL" id="EU954881">
    <property type="protein sequence ID" value="ACG26999.1"/>
    <property type="molecule type" value="mRNA"/>
</dbReference>
<feature type="transmembrane region" description="Helical" evidence="1">
    <location>
        <begin position="16"/>
        <end position="37"/>
    </location>
</feature>